<accession>A0AAW3JM95</accession>
<evidence type="ECO:0008006" key="3">
    <source>
        <dbReference type="Google" id="ProtNLM"/>
    </source>
</evidence>
<dbReference type="EMBL" id="LLKB01000007">
    <property type="protein sequence ID" value="KQC84182.1"/>
    <property type="molecule type" value="Genomic_DNA"/>
</dbReference>
<name>A0AAW3JM95_9FIRM</name>
<dbReference type="AlphaFoldDB" id="A0AAW3JM95"/>
<evidence type="ECO:0000313" key="1">
    <source>
        <dbReference type="EMBL" id="KQC84182.1"/>
    </source>
</evidence>
<gene>
    <name evidence="1" type="ORF">APZ18_14885</name>
</gene>
<keyword evidence="2" id="KW-1185">Reference proteome</keyword>
<proteinExistence type="predicted"/>
<evidence type="ECO:0000313" key="2">
    <source>
        <dbReference type="Proteomes" id="UP000050833"/>
    </source>
</evidence>
<sequence>MKIQSVKDDAFKPYGRIVDGYDYKLLLERLESETEKPADGVIYEPTCEALEDTPAFAQLRDNCYGGMPIEIGYCNGTNTKLNCFEYHRDNEINIAADDAILLVAKLQDVENGIIDSSKTEAFLCPKGTAVEVYSTTLHYAPCSAKKGEGFRVAIVLPRETNFDMPNITKANSEDAYLWAKNKWLIAHKDTAEAKAGAHVGITGENIDIADLI</sequence>
<dbReference type="SUPFAM" id="SSF51182">
    <property type="entry name" value="RmlC-like cupins"/>
    <property type="match status" value="1"/>
</dbReference>
<protein>
    <recommendedName>
        <fullName evidence="3">DUF4867 domain-containing protein</fullName>
    </recommendedName>
</protein>
<dbReference type="InterPro" id="IPR032358">
    <property type="entry name" value="DUF4867"/>
</dbReference>
<dbReference type="Proteomes" id="UP000050833">
    <property type="component" value="Unassembled WGS sequence"/>
</dbReference>
<dbReference type="InterPro" id="IPR011051">
    <property type="entry name" value="RmlC_Cupin_sf"/>
</dbReference>
<organism evidence="1 2">
    <name type="scientific">Butyribacter intestini</name>
    <dbReference type="NCBI Taxonomy" id="1703332"/>
    <lineage>
        <taxon>Bacteria</taxon>
        <taxon>Bacillati</taxon>
        <taxon>Bacillota</taxon>
        <taxon>Clostridia</taxon>
        <taxon>Lachnospirales</taxon>
        <taxon>Lachnospiraceae</taxon>
        <taxon>Butyribacter</taxon>
    </lineage>
</organism>
<reference evidence="1 2" key="1">
    <citation type="submission" date="2015-10" db="EMBL/GenBank/DDBJ databases">
        <title>Butyribacter intestini gen. nov., sp. nov., a butyric acid-producing bacterium of the family Lachnospiraceae isolated from the human faeces.</title>
        <authorList>
            <person name="Zou Y."/>
            <person name="Xue W."/>
            <person name="Luo G."/>
            <person name="Lv M."/>
        </authorList>
    </citation>
    <scope>NUCLEOTIDE SEQUENCE [LARGE SCALE GENOMIC DNA]</scope>
    <source>
        <strain evidence="1 2">TF01-11</strain>
    </source>
</reference>
<dbReference type="Pfam" id="PF16161">
    <property type="entry name" value="DUF4867"/>
    <property type="match status" value="1"/>
</dbReference>
<dbReference type="RefSeq" id="WP_055946513.1">
    <property type="nucleotide sequence ID" value="NZ_DBGDCA010000023.1"/>
</dbReference>
<comment type="caution">
    <text evidence="1">The sequence shown here is derived from an EMBL/GenBank/DDBJ whole genome shotgun (WGS) entry which is preliminary data.</text>
</comment>